<reference evidence="2 3" key="1">
    <citation type="submission" date="2016-07" db="EMBL/GenBank/DDBJ databases">
        <title>Draft genome of the white-rot fungus Obba rivulosa 3A-2.</title>
        <authorList>
            <consortium name="DOE Joint Genome Institute"/>
            <person name="Miettinen O."/>
            <person name="Riley R."/>
            <person name="Acob R."/>
            <person name="Barry K."/>
            <person name="Cullen D."/>
            <person name="De Vries R."/>
            <person name="Hainaut M."/>
            <person name="Hatakka A."/>
            <person name="Henrissat B."/>
            <person name="Hilden K."/>
            <person name="Kuo R."/>
            <person name="Labutti K."/>
            <person name="Lipzen A."/>
            <person name="Makela M.R."/>
            <person name="Sandor L."/>
            <person name="Spatafora J.W."/>
            <person name="Grigoriev I.V."/>
            <person name="Hibbett D.S."/>
        </authorList>
    </citation>
    <scope>NUCLEOTIDE SEQUENCE [LARGE SCALE GENOMIC DNA]</scope>
    <source>
        <strain evidence="2 3">3A-2</strain>
    </source>
</reference>
<protein>
    <submittedName>
        <fullName evidence="2">Uncharacterized protein</fullName>
    </submittedName>
</protein>
<keyword evidence="3" id="KW-1185">Reference proteome</keyword>
<gene>
    <name evidence="2" type="ORF">OBBRIDRAFT_795778</name>
</gene>
<feature type="compositionally biased region" description="Polar residues" evidence="1">
    <location>
        <begin position="289"/>
        <end position="298"/>
    </location>
</feature>
<evidence type="ECO:0000313" key="2">
    <source>
        <dbReference type="EMBL" id="OCH87867.1"/>
    </source>
</evidence>
<sequence>MSDLPYPFSEFACDNPWAMAPVTPYIPHSYAIASTTNELPFPFNEFSCIEGRNVPQRVLDTHKSYTAMGLDRLLRDPPPRIARSARHRVVGNYLGPNPRFQMGSLYGRNATQNAQNLAQYSLSIEPRRRVNVPPTRPSQRVRSMQNEFGFGKLQAPTNGTWSAQTHSLPGSPHDVGYVTGSGAEICPLPTSLAPPTCIDNQQDHPGLWAEALQLQLIPPDRAVVSTGAQSVNSTPGTASAAGADHAVHPNTRHRDMSPPRVYQNPTPIAEPSSGLDDVSPRKKDGAVQQAETFPSFTGRQPPGGACSGCAEAGKKCDGVTGSGVACE</sequence>
<name>A0A8E2DI71_9APHY</name>
<feature type="region of interest" description="Disordered" evidence="1">
    <location>
        <begin position="227"/>
        <end position="304"/>
    </location>
</feature>
<dbReference type="Proteomes" id="UP000250043">
    <property type="component" value="Unassembled WGS sequence"/>
</dbReference>
<dbReference type="EMBL" id="KV722470">
    <property type="protein sequence ID" value="OCH87867.1"/>
    <property type="molecule type" value="Genomic_DNA"/>
</dbReference>
<organism evidence="2 3">
    <name type="scientific">Obba rivulosa</name>
    <dbReference type="NCBI Taxonomy" id="1052685"/>
    <lineage>
        <taxon>Eukaryota</taxon>
        <taxon>Fungi</taxon>
        <taxon>Dikarya</taxon>
        <taxon>Basidiomycota</taxon>
        <taxon>Agaricomycotina</taxon>
        <taxon>Agaricomycetes</taxon>
        <taxon>Polyporales</taxon>
        <taxon>Gelatoporiaceae</taxon>
        <taxon>Obba</taxon>
    </lineage>
</organism>
<feature type="compositionally biased region" description="Polar residues" evidence="1">
    <location>
        <begin position="227"/>
        <end position="237"/>
    </location>
</feature>
<evidence type="ECO:0000313" key="3">
    <source>
        <dbReference type="Proteomes" id="UP000250043"/>
    </source>
</evidence>
<proteinExistence type="predicted"/>
<evidence type="ECO:0000256" key="1">
    <source>
        <dbReference type="SAM" id="MobiDB-lite"/>
    </source>
</evidence>
<accession>A0A8E2DI71</accession>
<dbReference type="AlphaFoldDB" id="A0A8E2DI71"/>